<proteinExistence type="predicted"/>
<gene>
    <name evidence="8" type="primary">iniC</name>
    <name evidence="8" type="ORF">GCM10007269_17390</name>
</gene>
<dbReference type="PANTHER" id="PTHR10465">
    <property type="entry name" value="TRANSMEMBRANE GTPASE FZO1"/>
    <property type="match status" value="1"/>
</dbReference>
<evidence type="ECO:0000256" key="3">
    <source>
        <dbReference type="ARBA" id="ARBA00022801"/>
    </source>
</evidence>
<evidence type="ECO:0000256" key="5">
    <source>
        <dbReference type="ARBA" id="ARBA00023136"/>
    </source>
</evidence>
<keyword evidence="3" id="KW-0378">Hydrolase</keyword>
<evidence type="ECO:0000256" key="4">
    <source>
        <dbReference type="ARBA" id="ARBA00023134"/>
    </source>
</evidence>
<dbReference type="InterPro" id="IPR027094">
    <property type="entry name" value="Mitofusin_fam"/>
</dbReference>
<dbReference type="Gene3D" id="3.40.50.300">
    <property type="entry name" value="P-loop containing nucleotide triphosphate hydrolases"/>
    <property type="match status" value="1"/>
</dbReference>
<dbReference type="PANTHER" id="PTHR10465:SF0">
    <property type="entry name" value="SARCALUMENIN"/>
    <property type="match status" value="1"/>
</dbReference>
<comment type="subcellular location">
    <subcellularLocation>
        <location evidence="1">Membrane</location>
    </subcellularLocation>
</comment>
<evidence type="ECO:0000256" key="6">
    <source>
        <dbReference type="SAM" id="MobiDB-lite"/>
    </source>
</evidence>
<reference evidence="9" key="1">
    <citation type="journal article" date="2019" name="Int. J. Syst. Evol. Microbiol.">
        <title>The Global Catalogue of Microorganisms (GCM) 10K type strain sequencing project: providing services to taxonomists for standard genome sequencing and annotation.</title>
        <authorList>
            <consortium name="The Broad Institute Genomics Platform"/>
            <consortium name="The Broad Institute Genome Sequencing Center for Infectious Disease"/>
            <person name="Wu L."/>
            <person name="Ma J."/>
        </authorList>
    </citation>
    <scope>NUCLEOTIDE SEQUENCE [LARGE SCALE GENOMIC DNA]</scope>
    <source>
        <strain evidence="9">CCM 7640</strain>
    </source>
</reference>
<name>A0ABQ1RQH7_9MICO</name>
<evidence type="ECO:0000313" key="9">
    <source>
        <dbReference type="Proteomes" id="UP000629365"/>
    </source>
</evidence>
<organism evidence="8 9">
    <name type="scientific">Microbacterium murale</name>
    <dbReference type="NCBI Taxonomy" id="1081040"/>
    <lineage>
        <taxon>Bacteria</taxon>
        <taxon>Bacillati</taxon>
        <taxon>Actinomycetota</taxon>
        <taxon>Actinomycetes</taxon>
        <taxon>Micrococcales</taxon>
        <taxon>Microbacteriaceae</taxon>
        <taxon>Microbacterium</taxon>
    </lineage>
</organism>
<dbReference type="Pfam" id="PF00350">
    <property type="entry name" value="Dynamin_N"/>
    <property type="match status" value="1"/>
</dbReference>
<keyword evidence="9" id="KW-1185">Reference proteome</keyword>
<dbReference type="EMBL" id="BMCM01000002">
    <property type="protein sequence ID" value="GGD74868.1"/>
    <property type="molecule type" value="Genomic_DNA"/>
</dbReference>
<evidence type="ECO:0000259" key="7">
    <source>
        <dbReference type="Pfam" id="PF00350"/>
    </source>
</evidence>
<feature type="compositionally biased region" description="Basic and acidic residues" evidence="6">
    <location>
        <begin position="518"/>
        <end position="533"/>
    </location>
</feature>
<keyword evidence="2" id="KW-0547">Nucleotide-binding</keyword>
<dbReference type="InterPro" id="IPR027417">
    <property type="entry name" value="P-loop_NTPase"/>
</dbReference>
<dbReference type="RefSeq" id="WP_188436175.1">
    <property type="nucleotide sequence ID" value="NZ_BMCM01000002.1"/>
</dbReference>
<accession>A0ABQ1RQH7</accession>
<protein>
    <submittedName>
        <fullName evidence="8">Isoniazid-induced protein IniC</fullName>
    </submittedName>
</protein>
<evidence type="ECO:0000256" key="1">
    <source>
        <dbReference type="ARBA" id="ARBA00004370"/>
    </source>
</evidence>
<keyword evidence="5" id="KW-0472">Membrane</keyword>
<sequence length="544" mass="58468">MTASITDIAEDILAAAHDVYADDPAVLEIIGQLDTRLHEPLRLALAGMVKAGKSTLLNAMLGERIAPTDTGECTRVVTWYRFSPTPTITLHPRRGEPRRMPIRREHGLLVIDLGGLPAEEVEWIDVGWPLQALKSVILIDTPGIASLSEDTSSRTVRFLTPEDAPSAADAVVYLLRHLHGSDVKFLEAFHDNAAGAAQTVCAVGVLSRSDEVGSGRIDSLLSARRVAYRYQRDPELSSLTLGVIPVAGLLAEGARTLRESEYIALRELAGLDRDVRERLLVSADRFLRETDATGLSVIVRHDLLARFGIFGVRMATAIIRAGAASSSELSAELVQQSGLLEIQEFVAAEFQPRAATLKARGIVLQLDRLVREHPCPGTEAIRAGVERFMLAAHTLRELALLADARSKGLPLEGDDAVEAARIVGAEGAAAHARLGLPLHADSAALGAAAVGRIGYWRRLSESPLTGRAALEACRVVIRSLEQIASEIGAAGTLGQTPAHVDTAGGPADGAWQDAAQQRQHDEPRLRRDRRLELRPMVAEGDPLG</sequence>
<evidence type="ECO:0000313" key="8">
    <source>
        <dbReference type="EMBL" id="GGD74868.1"/>
    </source>
</evidence>
<evidence type="ECO:0000256" key="2">
    <source>
        <dbReference type="ARBA" id="ARBA00022741"/>
    </source>
</evidence>
<comment type="caution">
    <text evidence="8">The sequence shown here is derived from an EMBL/GenBank/DDBJ whole genome shotgun (WGS) entry which is preliminary data.</text>
</comment>
<dbReference type="InterPro" id="IPR045063">
    <property type="entry name" value="Dynamin_N"/>
</dbReference>
<feature type="region of interest" description="Disordered" evidence="6">
    <location>
        <begin position="494"/>
        <end position="544"/>
    </location>
</feature>
<feature type="domain" description="Dynamin N-terminal" evidence="7">
    <location>
        <begin position="44"/>
        <end position="159"/>
    </location>
</feature>
<dbReference type="Proteomes" id="UP000629365">
    <property type="component" value="Unassembled WGS sequence"/>
</dbReference>
<keyword evidence="4" id="KW-0342">GTP-binding</keyword>
<dbReference type="SUPFAM" id="SSF52540">
    <property type="entry name" value="P-loop containing nucleoside triphosphate hydrolases"/>
    <property type="match status" value="1"/>
</dbReference>